<name>A0AAN6VGF8_9PEZI</name>
<feature type="compositionally biased region" description="Acidic residues" evidence="1">
    <location>
        <begin position="179"/>
        <end position="189"/>
    </location>
</feature>
<gene>
    <name evidence="2" type="ORF">C8A00DRAFT_45677</name>
</gene>
<accession>A0AAN6VGF8</accession>
<feature type="region of interest" description="Disordered" evidence="1">
    <location>
        <begin position="179"/>
        <end position="223"/>
    </location>
</feature>
<comment type="caution">
    <text evidence="2">The sequence shown here is derived from an EMBL/GenBank/DDBJ whole genome shotgun (WGS) entry which is preliminary data.</text>
</comment>
<protein>
    <submittedName>
        <fullName evidence="2">Uncharacterized protein</fullName>
    </submittedName>
</protein>
<reference evidence="2" key="2">
    <citation type="submission" date="2023-05" db="EMBL/GenBank/DDBJ databases">
        <authorList>
            <consortium name="Lawrence Berkeley National Laboratory"/>
            <person name="Steindorff A."/>
            <person name="Hensen N."/>
            <person name="Bonometti L."/>
            <person name="Westerberg I."/>
            <person name="Brannstrom I.O."/>
            <person name="Guillou S."/>
            <person name="Cros-Aarteil S."/>
            <person name="Calhoun S."/>
            <person name="Haridas S."/>
            <person name="Kuo A."/>
            <person name="Mondo S."/>
            <person name="Pangilinan J."/>
            <person name="Riley R."/>
            <person name="Labutti K."/>
            <person name="Andreopoulos B."/>
            <person name="Lipzen A."/>
            <person name="Chen C."/>
            <person name="Yanf M."/>
            <person name="Daum C."/>
            <person name="Ng V."/>
            <person name="Clum A."/>
            <person name="Ohm R."/>
            <person name="Martin F."/>
            <person name="Silar P."/>
            <person name="Natvig D."/>
            <person name="Lalanne C."/>
            <person name="Gautier V."/>
            <person name="Ament-Velasquez S.L."/>
            <person name="Kruys A."/>
            <person name="Hutchinson M.I."/>
            <person name="Powell A.J."/>
            <person name="Barry K."/>
            <person name="Miller A.N."/>
            <person name="Grigoriev I.V."/>
            <person name="Debuchy R."/>
            <person name="Gladieux P."/>
            <person name="Thoren M.H."/>
            <person name="Johannesson H."/>
        </authorList>
    </citation>
    <scope>NUCLEOTIDE SEQUENCE</scope>
    <source>
        <strain evidence="2">CBS 538.74</strain>
    </source>
</reference>
<organism evidence="2 3">
    <name type="scientific">Chaetomidium leptoderma</name>
    <dbReference type="NCBI Taxonomy" id="669021"/>
    <lineage>
        <taxon>Eukaryota</taxon>
        <taxon>Fungi</taxon>
        <taxon>Dikarya</taxon>
        <taxon>Ascomycota</taxon>
        <taxon>Pezizomycotina</taxon>
        <taxon>Sordariomycetes</taxon>
        <taxon>Sordariomycetidae</taxon>
        <taxon>Sordariales</taxon>
        <taxon>Chaetomiaceae</taxon>
        <taxon>Chaetomidium</taxon>
    </lineage>
</organism>
<dbReference type="Proteomes" id="UP001302745">
    <property type="component" value="Unassembled WGS sequence"/>
</dbReference>
<dbReference type="AlphaFoldDB" id="A0AAN6VGF8"/>
<reference evidence="2" key="1">
    <citation type="journal article" date="2023" name="Mol. Phylogenet. Evol.">
        <title>Genome-scale phylogeny and comparative genomics of the fungal order Sordariales.</title>
        <authorList>
            <person name="Hensen N."/>
            <person name="Bonometti L."/>
            <person name="Westerberg I."/>
            <person name="Brannstrom I.O."/>
            <person name="Guillou S."/>
            <person name="Cros-Aarteil S."/>
            <person name="Calhoun S."/>
            <person name="Haridas S."/>
            <person name="Kuo A."/>
            <person name="Mondo S."/>
            <person name="Pangilinan J."/>
            <person name="Riley R."/>
            <person name="LaButti K."/>
            <person name="Andreopoulos B."/>
            <person name="Lipzen A."/>
            <person name="Chen C."/>
            <person name="Yan M."/>
            <person name="Daum C."/>
            <person name="Ng V."/>
            <person name="Clum A."/>
            <person name="Steindorff A."/>
            <person name="Ohm R.A."/>
            <person name="Martin F."/>
            <person name="Silar P."/>
            <person name="Natvig D.O."/>
            <person name="Lalanne C."/>
            <person name="Gautier V."/>
            <person name="Ament-Velasquez S.L."/>
            <person name="Kruys A."/>
            <person name="Hutchinson M.I."/>
            <person name="Powell A.J."/>
            <person name="Barry K."/>
            <person name="Miller A.N."/>
            <person name="Grigoriev I.V."/>
            <person name="Debuchy R."/>
            <person name="Gladieux P."/>
            <person name="Hiltunen Thoren M."/>
            <person name="Johannesson H."/>
        </authorList>
    </citation>
    <scope>NUCLEOTIDE SEQUENCE</scope>
    <source>
        <strain evidence="2">CBS 538.74</strain>
    </source>
</reference>
<proteinExistence type="predicted"/>
<dbReference type="EMBL" id="MU857036">
    <property type="protein sequence ID" value="KAK4151052.1"/>
    <property type="molecule type" value="Genomic_DNA"/>
</dbReference>
<feature type="compositionally biased region" description="Basic and acidic residues" evidence="1">
    <location>
        <begin position="190"/>
        <end position="216"/>
    </location>
</feature>
<evidence type="ECO:0000313" key="2">
    <source>
        <dbReference type="EMBL" id="KAK4151052.1"/>
    </source>
</evidence>
<evidence type="ECO:0000256" key="1">
    <source>
        <dbReference type="SAM" id="MobiDB-lite"/>
    </source>
</evidence>
<evidence type="ECO:0000313" key="3">
    <source>
        <dbReference type="Proteomes" id="UP001302745"/>
    </source>
</evidence>
<keyword evidence="3" id="KW-1185">Reference proteome</keyword>
<sequence length="223" mass="24798">MSAIPKSVLLDWFPRAGFRWRRGQGSPRILRASARDGIVQRAISELCGGRATKVRKRDAQTLVVNALAITATTIKDAESGLRPGEGIIDFLERSAKFSDLPNAIPEDVWVELVYQIAHARNEYERYTPKAQKDGAADQLTALAFAIDDLVDAAGDAWDWMSLEFYAYPHLMGEAADYEIDSSGDEDDDSKAEKMDADEPEKELPQRMEKLTIKDADGDVEMAM</sequence>